<dbReference type="KEGG" id="cbk:CLL_A1612"/>
<proteinExistence type="predicted"/>
<accession>U4P573</accession>
<dbReference type="HOGENOM" id="CLU_030496_2_0_9"/>
<organism evidence="1">
    <name type="scientific">Clostridium botulinum (strain Eklund 17B / Type B)</name>
    <dbReference type="NCBI Taxonomy" id="935198"/>
    <lineage>
        <taxon>Bacteria</taxon>
        <taxon>Bacillati</taxon>
        <taxon>Bacillota</taxon>
        <taxon>Clostridia</taxon>
        <taxon>Eubacteriales</taxon>
        <taxon>Clostridiaceae</taxon>
        <taxon>Clostridium</taxon>
    </lineage>
</organism>
<gene>
    <name evidence="1" type="ordered locus">CLL_A1612</name>
</gene>
<dbReference type="SUPFAM" id="SSF69279">
    <property type="entry name" value="Phage tail proteins"/>
    <property type="match status" value="1"/>
</dbReference>
<dbReference type="AlphaFoldDB" id="B2TKH1"/>
<sequence length="477" mass="54608">MSNNIINAISYEDIRVDGYSIQSIRTLCIKNSINNHSTLKMIGIINNENIEDINNTTKKKEIEIYYNIEKREILFYGIVTNIEVEVIDEVYTIKIEAKSMTYLMDIQVKSRSFQDTSLSVQSLMKLVMDGYKNSSYLLNIPNEKIGELIVQYEETDWQFLKRIVSKYNQGLLPVANFNYITFIAGAENQYKNLQLSKIQYDMYKDLEEYDYMLQNYLNDANEIDYLTYKIMDYSILNLGDYMDLDNKTLYVYECVYEIKNGILENTYKLRMQSGLRQKKIYNTKIIGSSIQGKIIAVKNDVVQIHLEIDDCKSNDVYWFDFSTMSASSDGSGWYCMPEVGDSIRVYFPTKDEDEAFAVSSVSNYEQGADEAEDRMGNPDNKYLRTANNKEVKLTPDGVFISCDGGQADLALKSDGTLNIVSQNNINITAKNNMKIEAEKSFKMTAGQGIYISCDKNGGIDFDEGGQIKEKGIQVKNN</sequence>
<dbReference type="Gene3D" id="3.55.50.10">
    <property type="entry name" value="Baseplate protein-like domains"/>
    <property type="match status" value="1"/>
</dbReference>
<dbReference type="EMBL" id="CP001056">
    <property type="protein sequence ID" value="ACD22399.1"/>
    <property type="molecule type" value="Genomic_DNA"/>
</dbReference>
<protein>
    <recommendedName>
        <fullName evidence="2">Late control protein D</fullName>
    </recommendedName>
</protein>
<accession>B2TKH1</accession>
<name>B2TKH1_CLOBB</name>
<reference evidence="1" key="1">
    <citation type="submission" date="2009-06" db="EMBL/GenBank/DDBJ databases">
        <authorList>
            <consortium name="US DOE Joint Genome Institute (JGI-PGF)"/>
            <person name="Lucas S."/>
            <person name="Copeland A."/>
            <person name="Lapidus A."/>
            <person name="Glavina del Rio T."/>
            <person name="Dalin E."/>
            <person name="Tice H."/>
            <person name="Bruce D."/>
            <person name="Goodwin L."/>
            <person name="Pitluck S."/>
            <person name="Kyrpides N."/>
            <person name="Mavromatis K."/>
            <person name="Ivanova N."/>
            <person name="Saunders E."/>
            <person name="Brettin T."/>
            <person name="Detter J.C."/>
            <person name="Han C."/>
            <person name="Larimer F."/>
            <person name="Land M."/>
            <person name="Hauser L."/>
            <person name="Markowitz V."/>
            <person name="Cheng J.-F."/>
            <person name="Hugenholtz P."/>
            <person name="Woyke T."/>
            <person name="Wu D."/>
            <person name="Gronow S."/>
            <person name="Klenk H.-P."/>
            <person name="Eisen J.A."/>
        </authorList>
    </citation>
    <scope>NUCLEOTIDE SEQUENCE</scope>
    <source>
        <strain evidence="1">Eklund 17B</strain>
    </source>
</reference>
<reference evidence="1" key="2">
    <citation type="submission" date="2009-08" db="EMBL/GenBank/DDBJ databases">
        <authorList>
            <person name="Shrivastava S."/>
            <person name="Brinkac L.M."/>
            <person name="Dodson R.J."/>
            <person name="Harkins D.M."/>
            <person name="Durkin A.S."/>
            <person name="Sutton G."/>
        </authorList>
    </citation>
    <scope>NUCLEOTIDE SEQUENCE</scope>
    <source>
        <strain evidence="1">Eklund 17B</strain>
    </source>
</reference>
<dbReference type="PATRIC" id="fig|935198.13.peg.1558"/>
<dbReference type="Gene3D" id="2.30.110.50">
    <property type="match status" value="1"/>
</dbReference>
<evidence type="ECO:0000313" key="1">
    <source>
        <dbReference type="EMBL" id="ACD22399.1"/>
    </source>
</evidence>
<evidence type="ECO:0008006" key="2">
    <source>
        <dbReference type="Google" id="ProtNLM"/>
    </source>
</evidence>